<organism evidence="1 2">
    <name type="scientific">Nocardia caishijiensis</name>
    <dbReference type="NCBI Taxonomy" id="184756"/>
    <lineage>
        <taxon>Bacteria</taxon>
        <taxon>Bacillati</taxon>
        <taxon>Actinomycetota</taxon>
        <taxon>Actinomycetes</taxon>
        <taxon>Mycobacteriales</taxon>
        <taxon>Nocardiaceae</taxon>
        <taxon>Nocardia</taxon>
    </lineage>
</organism>
<dbReference type="EMBL" id="VMSD01000001">
    <property type="protein sequence ID" value="KAF0849285.1"/>
    <property type="molecule type" value="Genomic_DNA"/>
</dbReference>
<keyword evidence="2" id="KW-1185">Reference proteome</keyword>
<comment type="caution">
    <text evidence="1">The sequence shown here is derived from an EMBL/GenBank/DDBJ whole genome shotgun (WGS) entry which is preliminary data.</text>
</comment>
<sequence length="140" mass="15751">MSRFAEVIVIARDGWSAMEPLTQPDPGREWHQCFTPVDDSVFEGTLSGSVDCYMWVAQFPRMNWWGLLSFLEGLEWADPYSVQVLIRDEEDSCFGLWMLIGGKMTEIPLAGTTRLPADNLITGGVLIRSEKYGEEPSGQD</sequence>
<gene>
    <name evidence="1" type="ORF">FNL39_101723</name>
</gene>
<evidence type="ECO:0000313" key="2">
    <source>
        <dbReference type="Proteomes" id="UP000798951"/>
    </source>
</evidence>
<evidence type="ECO:0008006" key="3">
    <source>
        <dbReference type="Google" id="ProtNLM"/>
    </source>
</evidence>
<proteinExistence type="predicted"/>
<evidence type="ECO:0000313" key="1">
    <source>
        <dbReference type="EMBL" id="KAF0849285.1"/>
    </source>
</evidence>
<reference evidence="1 2" key="1">
    <citation type="submission" date="2019-07" db="EMBL/GenBank/DDBJ databases">
        <title>Genomic Encyclopedia of Type Strains, Phase IV (KMG-IV): sequencing the most valuable type-strain genomes for metagenomic binning, comparative biology and taxonomic classification.</title>
        <authorList>
            <person name="Goeker M."/>
        </authorList>
    </citation>
    <scope>NUCLEOTIDE SEQUENCE [LARGE SCALE GENOMIC DNA]</scope>
    <source>
        <strain evidence="1 2">DSM 44831</strain>
    </source>
</reference>
<name>A0ABQ6YTZ9_9NOCA</name>
<accession>A0ABQ6YTZ9</accession>
<protein>
    <recommendedName>
        <fullName evidence="3">Phage tail protein</fullName>
    </recommendedName>
</protein>
<dbReference type="Proteomes" id="UP000798951">
    <property type="component" value="Unassembled WGS sequence"/>
</dbReference>
<dbReference type="RefSeq" id="WP_067978464.1">
    <property type="nucleotide sequence ID" value="NZ_VMSD01000001.1"/>
</dbReference>